<keyword evidence="2" id="KW-1185">Reference proteome</keyword>
<dbReference type="RefSeq" id="WP_190462256.1">
    <property type="nucleotide sequence ID" value="NZ_JACJPW010000006.1"/>
</dbReference>
<name>A0A926ZGW6_9CYAN</name>
<dbReference type="Proteomes" id="UP000641646">
    <property type="component" value="Unassembled WGS sequence"/>
</dbReference>
<comment type="caution">
    <text evidence="1">The sequence shown here is derived from an EMBL/GenBank/DDBJ whole genome shotgun (WGS) entry which is preliminary data.</text>
</comment>
<evidence type="ECO:0000313" key="1">
    <source>
        <dbReference type="EMBL" id="MBD2180261.1"/>
    </source>
</evidence>
<evidence type="ECO:0000313" key="2">
    <source>
        <dbReference type="Proteomes" id="UP000641646"/>
    </source>
</evidence>
<protein>
    <submittedName>
        <fullName evidence="1">Uncharacterized protein</fullName>
    </submittedName>
</protein>
<reference evidence="1" key="2">
    <citation type="submission" date="2020-08" db="EMBL/GenBank/DDBJ databases">
        <authorList>
            <person name="Chen M."/>
            <person name="Teng W."/>
            <person name="Zhao L."/>
            <person name="Hu C."/>
            <person name="Zhou Y."/>
            <person name="Han B."/>
            <person name="Song L."/>
            <person name="Shu W."/>
        </authorList>
    </citation>
    <scope>NUCLEOTIDE SEQUENCE</scope>
    <source>
        <strain evidence="1">FACHB-1375</strain>
    </source>
</reference>
<sequence>MSDRRFVMLKMNNIVSGKRAWVSLSKSKIKVRAIALSFLEAIALHQHRILILEMDKIMSKRRSWVS</sequence>
<organism evidence="1 2">
    <name type="scientific">Aerosakkonema funiforme FACHB-1375</name>
    <dbReference type="NCBI Taxonomy" id="2949571"/>
    <lineage>
        <taxon>Bacteria</taxon>
        <taxon>Bacillati</taxon>
        <taxon>Cyanobacteriota</taxon>
        <taxon>Cyanophyceae</taxon>
        <taxon>Oscillatoriophycideae</taxon>
        <taxon>Aerosakkonematales</taxon>
        <taxon>Aerosakkonemataceae</taxon>
        <taxon>Aerosakkonema</taxon>
    </lineage>
</organism>
<reference evidence="1" key="1">
    <citation type="journal article" date="2015" name="ISME J.">
        <title>Draft Genome Sequence of Streptomyces incarnatus NRRL8089, which Produces the Nucleoside Antibiotic Sinefungin.</title>
        <authorList>
            <person name="Oshima K."/>
            <person name="Hattori M."/>
            <person name="Shimizu H."/>
            <person name="Fukuda K."/>
            <person name="Nemoto M."/>
            <person name="Inagaki K."/>
            <person name="Tamura T."/>
        </authorList>
    </citation>
    <scope>NUCLEOTIDE SEQUENCE</scope>
    <source>
        <strain evidence="1">FACHB-1375</strain>
    </source>
</reference>
<dbReference type="EMBL" id="JACJPW010000006">
    <property type="protein sequence ID" value="MBD2180261.1"/>
    <property type="molecule type" value="Genomic_DNA"/>
</dbReference>
<gene>
    <name evidence="1" type="ORF">H6G03_03885</name>
</gene>
<dbReference type="AlphaFoldDB" id="A0A926ZGW6"/>
<proteinExistence type="predicted"/>
<accession>A0A926ZGW6</accession>